<reference evidence="2 3" key="1">
    <citation type="journal article" date="2010" name="Nature">
        <title>Perigord black truffle genome uncovers evolutionary origins and mechanisms of symbiosis.</title>
        <authorList>
            <person name="Martin F."/>
            <person name="Kohler A."/>
            <person name="Murat C."/>
            <person name="Balestrini R."/>
            <person name="Coutinho P.M."/>
            <person name="Jaillon O."/>
            <person name="Montanini B."/>
            <person name="Morin E."/>
            <person name="Noel B."/>
            <person name="Percudani R."/>
            <person name="Porcel B."/>
            <person name="Rubini A."/>
            <person name="Amicucci A."/>
            <person name="Amselem J."/>
            <person name="Anthouard V."/>
            <person name="Arcioni S."/>
            <person name="Artiguenave F."/>
            <person name="Aury J.M."/>
            <person name="Ballario P."/>
            <person name="Bolchi A."/>
            <person name="Brenna A."/>
            <person name="Brun A."/>
            <person name="Buee M."/>
            <person name="Cantarel B."/>
            <person name="Chevalier G."/>
            <person name="Couloux A."/>
            <person name="Da Silva C."/>
            <person name="Denoeud F."/>
            <person name="Duplessis S."/>
            <person name="Ghignone S."/>
            <person name="Hilselberger B."/>
            <person name="Iotti M."/>
            <person name="Marcais B."/>
            <person name="Mello A."/>
            <person name="Miranda M."/>
            <person name="Pacioni G."/>
            <person name="Quesneville H."/>
            <person name="Riccioni C."/>
            <person name="Ruotolo R."/>
            <person name="Splivallo R."/>
            <person name="Stocchi V."/>
            <person name="Tisserant E."/>
            <person name="Viscomi A.R."/>
            <person name="Zambonelli A."/>
            <person name="Zampieri E."/>
            <person name="Henrissat B."/>
            <person name="Lebrun M.H."/>
            <person name="Paolocci F."/>
            <person name="Bonfante P."/>
            <person name="Ottonello S."/>
            <person name="Wincker P."/>
        </authorList>
    </citation>
    <scope>NUCLEOTIDE SEQUENCE [LARGE SCALE GENOMIC DNA]</scope>
    <source>
        <strain evidence="2 3">Mel28</strain>
    </source>
</reference>
<dbReference type="RefSeq" id="XP_002839396.1">
    <property type="nucleotide sequence ID" value="XM_002839350.1"/>
</dbReference>
<organism evidence="2 3">
    <name type="scientific">Tuber melanosporum (strain Mel28)</name>
    <name type="common">Perigord black truffle</name>
    <dbReference type="NCBI Taxonomy" id="656061"/>
    <lineage>
        <taxon>Eukaryota</taxon>
        <taxon>Fungi</taxon>
        <taxon>Dikarya</taxon>
        <taxon>Ascomycota</taxon>
        <taxon>Pezizomycotina</taxon>
        <taxon>Pezizomycetes</taxon>
        <taxon>Pezizales</taxon>
        <taxon>Tuberaceae</taxon>
        <taxon>Tuber</taxon>
    </lineage>
</organism>
<dbReference type="GeneID" id="9183185"/>
<accession>D5GGE4</accession>
<feature type="compositionally biased region" description="Basic and acidic residues" evidence="1">
    <location>
        <begin position="30"/>
        <end position="40"/>
    </location>
</feature>
<sequence>MAPLGLLTQLSQNLAPTRYGFSVSAFRPQGEGKDEEKGREGYQSINKPLSVVSCSNQM</sequence>
<dbReference type="AlphaFoldDB" id="D5GGE4"/>
<dbReference type="Proteomes" id="UP000006911">
    <property type="component" value="Unassembled WGS sequence"/>
</dbReference>
<dbReference type="EMBL" id="FN430264">
    <property type="protein sequence ID" value="CAZ83587.1"/>
    <property type="molecule type" value="Genomic_DNA"/>
</dbReference>
<evidence type="ECO:0000256" key="1">
    <source>
        <dbReference type="SAM" id="MobiDB-lite"/>
    </source>
</evidence>
<dbReference type="InParanoid" id="D5GGE4"/>
<keyword evidence="3" id="KW-1185">Reference proteome</keyword>
<proteinExistence type="predicted"/>
<dbReference type="HOGENOM" id="CLU_2980784_0_0_1"/>
<feature type="region of interest" description="Disordered" evidence="1">
    <location>
        <begin position="25"/>
        <end position="46"/>
    </location>
</feature>
<evidence type="ECO:0000313" key="2">
    <source>
        <dbReference type="EMBL" id="CAZ83587.1"/>
    </source>
</evidence>
<protein>
    <submittedName>
        <fullName evidence="2">(Perigord truffle) hypothetical protein</fullName>
    </submittedName>
</protein>
<name>D5GGE4_TUBMM</name>
<evidence type="ECO:0000313" key="3">
    <source>
        <dbReference type="Proteomes" id="UP000006911"/>
    </source>
</evidence>
<dbReference type="KEGG" id="tml:GSTUM_00007340001"/>
<gene>
    <name evidence="2" type="ORF">GSTUM_00007340001</name>
</gene>